<keyword evidence="4" id="KW-1185">Reference proteome</keyword>
<proteinExistence type="predicted"/>
<evidence type="ECO:0000256" key="1">
    <source>
        <dbReference type="ARBA" id="ARBA00022801"/>
    </source>
</evidence>
<dbReference type="GO" id="GO:0016787">
    <property type="term" value="F:hydrolase activity"/>
    <property type="evidence" value="ECO:0007669"/>
    <property type="project" value="UniProtKB-KW"/>
</dbReference>
<dbReference type="InterPro" id="IPR000073">
    <property type="entry name" value="AB_hydrolase_1"/>
</dbReference>
<feature type="domain" description="AB hydrolase-1" evidence="2">
    <location>
        <begin position="48"/>
        <end position="285"/>
    </location>
</feature>
<dbReference type="PANTHER" id="PTHR43329">
    <property type="entry name" value="EPOXIDE HYDROLASE"/>
    <property type="match status" value="1"/>
</dbReference>
<name>A0AAW8QZE8_9ALTE</name>
<evidence type="ECO:0000259" key="2">
    <source>
        <dbReference type="Pfam" id="PF00561"/>
    </source>
</evidence>
<dbReference type="EMBL" id="JAVRIE010000001">
    <property type="protein sequence ID" value="MDT0581245.1"/>
    <property type="molecule type" value="Genomic_DNA"/>
</dbReference>
<dbReference type="SUPFAM" id="SSF53474">
    <property type="entry name" value="alpha/beta-Hydrolases"/>
    <property type="match status" value="1"/>
</dbReference>
<sequence>MKYLRTPANCFEAIPNYTFPENHHVIDAKSGMRMHYVDLRPREKSKGIILMLHGEPSWSFLYREMINMAVIQGYRVIAPDLIGFGKSDKPIDPDCYTYANHLAWLWSLISTLALEEINLICQDWGGLLGLRLVAEQPDKYSSVVAANTFLPTGDQGANEAFKQWQHFSQTVPIFPVGDVLQKATVTELPKDTINAYNAPFPTEKHKAGVRKFPLLVPISSDNPETENNRKAWKVLEVFEKPFLTVFGDSDPITAGAEKIFQKRVPGCHQQCHKILKGGGHFLQEDVGEELMTAALAFYEKNRGTKNG</sequence>
<evidence type="ECO:0000313" key="4">
    <source>
        <dbReference type="Proteomes" id="UP001249020"/>
    </source>
</evidence>
<dbReference type="PRINTS" id="PR00412">
    <property type="entry name" value="EPOXHYDRLASE"/>
</dbReference>
<reference evidence="3 4" key="1">
    <citation type="submission" date="2023-09" db="EMBL/GenBank/DDBJ databases">
        <authorList>
            <person name="Rey-Velasco X."/>
        </authorList>
    </citation>
    <scope>NUCLEOTIDE SEQUENCE [LARGE SCALE GENOMIC DNA]</scope>
    <source>
        <strain evidence="3 4">W409</strain>
    </source>
</reference>
<dbReference type="Pfam" id="PF00561">
    <property type="entry name" value="Abhydrolase_1"/>
    <property type="match status" value="1"/>
</dbReference>
<keyword evidence="1" id="KW-0378">Hydrolase</keyword>
<dbReference type="Proteomes" id="UP001249020">
    <property type="component" value="Unassembled WGS sequence"/>
</dbReference>
<gene>
    <name evidence="3" type="ORF">RM544_01720</name>
</gene>
<protein>
    <submittedName>
        <fullName evidence="3">Haloalkane dehalogenase</fullName>
    </submittedName>
</protein>
<dbReference type="Gene3D" id="3.40.50.1820">
    <property type="entry name" value="alpha/beta hydrolase"/>
    <property type="match status" value="1"/>
</dbReference>
<comment type="caution">
    <text evidence="3">The sequence shown here is derived from an EMBL/GenBank/DDBJ whole genome shotgun (WGS) entry which is preliminary data.</text>
</comment>
<dbReference type="InterPro" id="IPR000639">
    <property type="entry name" value="Epox_hydrolase-like"/>
</dbReference>
<accession>A0AAW8QZE8</accession>
<dbReference type="RefSeq" id="WP_311360056.1">
    <property type="nucleotide sequence ID" value="NZ_JAVRIE010000001.1"/>
</dbReference>
<dbReference type="AlphaFoldDB" id="A0AAW8QZE8"/>
<dbReference type="NCBIfam" id="NF002043">
    <property type="entry name" value="PRK00870.1"/>
    <property type="match status" value="1"/>
</dbReference>
<dbReference type="InterPro" id="IPR029058">
    <property type="entry name" value="AB_hydrolase_fold"/>
</dbReference>
<organism evidence="3 4">
    <name type="scientific">Brumicola blandensis</name>
    <dbReference type="NCBI Taxonomy" id="3075611"/>
    <lineage>
        <taxon>Bacteria</taxon>
        <taxon>Pseudomonadati</taxon>
        <taxon>Pseudomonadota</taxon>
        <taxon>Gammaproteobacteria</taxon>
        <taxon>Alteromonadales</taxon>
        <taxon>Alteromonadaceae</taxon>
        <taxon>Brumicola</taxon>
    </lineage>
</organism>
<dbReference type="PRINTS" id="PR00111">
    <property type="entry name" value="ABHYDROLASE"/>
</dbReference>
<evidence type="ECO:0000313" key="3">
    <source>
        <dbReference type="EMBL" id="MDT0581245.1"/>
    </source>
</evidence>